<feature type="transmembrane region" description="Helical" evidence="1">
    <location>
        <begin position="88"/>
        <end position="111"/>
    </location>
</feature>
<accession>A0A2W4YW90</accession>
<feature type="transmembrane region" description="Helical" evidence="1">
    <location>
        <begin position="21"/>
        <end position="42"/>
    </location>
</feature>
<gene>
    <name evidence="2" type="ORF">DI640_09940</name>
</gene>
<protein>
    <submittedName>
        <fullName evidence="2">Uncharacterized protein</fullName>
    </submittedName>
</protein>
<keyword evidence="1" id="KW-1133">Transmembrane helix</keyword>
<comment type="caution">
    <text evidence="2">The sequence shown here is derived from an EMBL/GenBank/DDBJ whole genome shotgun (WGS) entry which is preliminary data.</text>
</comment>
<feature type="transmembrane region" description="Helical" evidence="1">
    <location>
        <begin position="212"/>
        <end position="231"/>
    </location>
</feature>
<reference evidence="2 3" key="1">
    <citation type="submission" date="2017-08" db="EMBL/GenBank/DDBJ databases">
        <title>Infants hospitalized years apart are colonized by the same room-sourced microbial strains.</title>
        <authorList>
            <person name="Brooks B."/>
            <person name="Olm M.R."/>
            <person name="Firek B.A."/>
            <person name="Baker R."/>
            <person name="Thomas B.C."/>
            <person name="Morowitz M.J."/>
            <person name="Banfield J.F."/>
        </authorList>
    </citation>
    <scope>NUCLEOTIDE SEQUENCE [LARGE SCALE GENOMIC DNA]</scope>
    <source>
        <strain evidence="2">S2_018_000_R3_119</strain>
    </source>
</reference>
<dbReference type="Proteomes" id="UP000249555">
    <property type="component" value="Unassembled WGS sequence"/>
</dbReference>
<evidence type="ECO:0000313" key="3">
    <source>
        <dbReference type="Proteomes" id="UP000249555"/>
    </source>
</evidence>
<proteinExistence type="predicted"/>
<name>A0A2W4YW90_9SPHN</name>
<feature type="transmembrane region" description="Helical" evidence="1">
    <location>
        <begin position="123"/>
        <end position="144"/>
    </location>
</feature>
<feature type="transmembrane region" description="Helical" evidence="1">
    <location>
        <begin position="156"/>
        <end position="174"/>
    </location>
</feature>
<evidence type="ECO:0000313" key="2">
    <source>
        <dbReference type="EMBL" id="PZO73367.1"/>
    </source>
</evidence>
<dbReference type="EMBL" id="QFMX01000008">
    <property type="protein sequence ID" value="PZO73367.1"/>
    <property type="molecule type" value="Genomic_DNA"/>
</dbReference>
<feature type="transmembrane region" description="Helical" evidence="1">
    <location>
        <begin position="180"/>
        <end position="200"/>
    </location>
</feature>
<feature type="transmembrane region" description="Helical" evidence="1">
    <location>
        <begin position="54"/>
        <end position="76"/>
    </location>
</feature>
<organism evidence="2 3">
    <name type="scientific">Sphingomonas taxi</name>
    <dbReference type="NCBI Taxonomy" id="1549858"/>
    <lineage>
        <taxon>Bacteria</taxon>
        <taxon>Pseudomonadati</taxon>
        <taxon>Pseudomonadota</taxon>
        <taxon>Alphaproteobacteria</taxon>
        <taxon>Sphingomonadales</taxon>
        <taxon>Sphingomonadaceae</taxon>
        <taxon>Sphingomonas</taxon>
    </lineage>
</organism>
<keyword evidence="1" id="KW-0472">Membrane</keyword>
<evidence type="ECO:0000256" key="1">
    <source>
        <dbReference type="SAM" id="Phobius"/>
    </source>
</evidence>
<dbReference type="AlphaFoldDB" id="A0A2W4YW90"/>
<sequence>MMTTANITRATLQDGLASERLFFLVMAIVVAATVIFGFTVNAARMHWTFFSLPWHVHLHAVVFSSWILLYVVQNWLIVRGSVAGHRQLGMIGAGIAAVMVVLGIVTTVMAIEQHRVPPFFPPGVFLVLDVLGVIGFGVLTAWAIALRRQAAWHKRLMLCGTILVMSPALGRILPMPLLGAFAPLAVFASMAVFVIVGMIYDLRLRGRIHPAYYWGGGVLVVTNGLVGPLGFSPPVLRLVERLAA</sequence>
<keyword evidence="1" id="KW-0812">Transmembrane</keyword>